<evidence type="ECO:0000256" key="1">
    <source>
        <dbReference type="SAM" id="MobiDB-lite"/>
    </source>
</evidence>
<feature type="region of interest" description="Disordered" evidence="1">
    <location>
        <begin position="65"/>
        <end position="123"/>
    </location>
</feature>
<feature type="region of interest" description="Disordered" evidence="1">
    <location>
        <begin position="135"/>
        <end position="181"/>
    </location>
</feature>
<gene>
    <name evidence="2" type="ORF">FN846DRAFT_991411</name>
</gene>
<feature type="compositionally biased region" description="Polar residues" evidence="1">
    <location>
        <begin position="86"/>
        <end position="98"/>
    </location>
</feature>
<proteinExistence type="predicted"/>
<protein>
    <submittedName>
        <fullName evidence="2">Uncharacterized protein</fullName>
    </submittedName>
</protein>
<sequence>MTTSKQDTPLQRALDAYSLAVQQYSQVVHQLPASMRPAPFDRFKHRGNIFAIRRRTEEVTKATTRLQRAAHGRQLPASKTAATEPVKQTSQHTSNAKTTAAEPVKETSQETSDANPVAGNSGSAHAVVDCTVDGLKPTGNRVGDPGSAQEHPTVVVQAPDTSRTPDPEMAEETGASPTRDRAQLFTYHEVELLIRIAASSPDAAGICARRIGQMKSYAAGPADIREVLETVIRWVESGGSANDRQGGGNKGQGA</sequence>
<reference evidence="2 3" key="1">
    <citation type="submission" date="2019-09" db="EMBL/GenBank/DDBJ databases">
        <title>Draft genome of the ectomycorrhizal ascomycete Sphaerosporella brunnea.</title>
        <authorList>
            <consortium name="DOE Joint Genome Institute"/>
            <person name="Benucci G.M."/>
            <person name="Marozzi G."/>
            <person name="Antonielli L."/>
            <person name="Sanchez S."/>
            <person name="Marco P."/>
            <person name="Wang X."/>
            <person name="Falini L.B."/>
            <person name="Barry K."/>
            <person name="Haridas S."/>
            <person name="Lipzen A."/>
            <person name="Labutti K."/>
            <person name="Grigoriev I.V."/>
            <person name="Murat C."/>
            <person name="Martin F."/>
            <person name="Albertini E."/>
            <person name="Donnini D."/>
            <person name="Bonito G."/>
        </authorList>
    </citation>
    <scope>NUCLEOTIDE SEQUENCE [LARGE SCALE GENOMIC DNA]</scope>
    <source>
        <strain evidence="2 3">Sb_GMNB300</strain>
    </source>
</reference>
<keyword evidence="3" id="KW-1185">Reference proteome</keyword>
<dbReference type="InParanoid" id="A0A5J5EN64"/>
<comment type="caution">
    <text evidence="2">The sequence shown here is derived from an EMBL/GenBank/DDBJ whole genome shotgun (WGS) entry which is preliminary data.</text>
</comment>
<evidence type="ECO:0000313" key="3">
    <source>
        <dbReference type="Proteomes" id="UP000326924"/>
    </source>
</evidence>
<dbReference type="AlphaFoldDB" id="A0A5J5EN64"/>
<evidence type="ECO:0000313" key="2">
    <source>
        <dbReference type="EMBL" id="KAA8898660.1"/>
    </source>
</evidence>
<organism evidence="2 3">
    <name type="scientific">Sphaerosporella brunnea</name>
    <dbReference type="NCBI Taxonomy" id="1250544"/>
    <lineage>
        <taxon>Eukaryota</taxon>
        <taxon>Fungi</taxon>
        <taxon>Dikarya</taxon>
        <taxon>Ascomycota</taxon>
        <taxon>Pezizomycotina</taxon>
        <taxon>Pezizomycetes</taxon>
        <taxon>Pezizales</taxon>
        <taxon>Pyronemataceae</taxon>
        <taxon>Sphaerosporella</taxon>
    </lineage>
</organism>
<dbReference type="EMBL" id="VXIS01000180">
    <property type="protein sequence ID" value="KAA8898660.1"/>
    <property type="molecule type" value="Genomic_DNA"/>
</dbReference>
<accession>A0A5J5EN64</accession>
<feature type="compositionally biased region" description="Polar residues" evidence="1">
    <location>
        <begin position="109"/>
        <end position="123"/>
    </location>
</feature>
<dbReference type="Proteomes" id="UP000326924">
    <property type="component" value="Unassembled WGS sequence"/>
</dbReference>
<name>A0A5J5EN64_9PEZI</name>